<evidence type="ECO:0008006" key="3">
    <source>
        <dbReference type="Google" id="ProtNLM"/>
    </source>
</evidence>
<dbReference type="PANTHER" id="PTHR33677:SF3">
    <property type="entry name" value="COPPER-SENSING TRANSCRIPTIONAL REPRESSOR RICR"/>
    <property type="match status" value="1"/>
</dbReference>
<gene>
    <name evidence="1" type="ORF">A3H15_02875</name>
</gene>
<proteinExistence type="predicted"/>
<dbReference type="GO" id="GO:0045892">
    <property type="term" value="P:negative regulation of DNA-templated transcription"/>
    <property type="evidence" value="ECO:0007669"/>
    <property type="project" value="UniProtKB-ARBA"/>
</dbReference>
<dbReference type="CDD" id="cd10148">
    <property type="entry name" value="CsoR-like_DUF156"/>
    <property type="match status" value="1"/>
</dbReference>
<dbReference type="GO" id="GO:0046872">
    <property type="term" value="F:metal ion binding"/>
    <property type="evidence" value="ECO:0007669"/>
    <property type="project" value="InterPro"/>
</dbReference>
<dbReference type="EMBL" id="MFMO01000028">
    <property type="protein sequence ID" value="OGG87421.1"/>
    <property type="molecule type" value="Genomic_DNA"/>
</dbReference>
<comment type="caution">
    <text evidence="1">The sequence shown here is derived from an EMBL/GenBank/DDBJ whole genome shotgun (WGS) entry which is preliminary data.</text>
</comment>
<dbReference type="AlphaFoldDB" id="A0A1F6FNI8"/>
<evidence type="ECO:0000313" key="2">
    <source>
        <dbReference type="Proteomes" id="UP000177968"/>
    </source>
</evidence>
<dbReference type="InterPro" id="IPR038390">
    <property type="entry name" value="Metal_Tscrpt_repr_sf"/>
</dbReference>
<name>A0A1F6FNI8_9BACT</name>
<dbReference type="GO" id="GO:0003677">
    <property type="term" value="F:DNA binding"/>
    <property type="evidence" value="ECO:0007669"/>
    <property type="project" value="InterPro"/>
</dbReference>
<dbReference type="Proteomes" id="UP000177968">
    <property type="component" value="Unassembled WGS sequence"/>
</dbReference>
<accession>A0A1F6FNI8</accession>
<dbReference type="Pfam" id="PF02583">
    <property type="entry name" value="Trns_repr_metal"/>
    <property type="match status" value="1"/>
</dbReference>
<sequence length="90" mass="10243">MKKSVKRRLQRRLKIIEGQVRGLLKMVNEEAYCIDVITQTSAVRKALSSVEDAMLENHLSTHVVEQMKSGKSKKATAEMLKVYKLAQRKG</sequence>
<reference evidence="1 2" key="1">
    <citation type="journal article" date="2016" name="Nat. Commun.">
        <title>Thousands of microbial genomes shed light on interconnected biogeochemical processes in an aquifer system.</title>
        <authorList>
            <person name="Anantharaman K."/>
            <person name="Brown C.T."/>
            <person name="Hug L.A."/>
            <person name="Sharon I."/>
            <person name="Castelle C.J."/>
            <person name="Probst A.J."/>
            <person name="Thomas B.C."/>
            <person name="Singh A."/>
            <person name="Wilkins M.J."/>
            <person name="Karaoz U."/>
            <person name="Brodie E.L."/>
            <person name="Williams K.H."/>
            <person name="Hubbard S.S."/>
            <person name="Banfield J.F."/>
        </authorList>
    </citation>
    <scope>NUCLEOTIDE SEQUENCE [LARGE SCALE GENOMIC DNA]</scope>
</reference>
<dbReference type="InterPro" id="IPR003735">
    <property type="entry name" value="Metal_Tscrpt_repr"/>
</dbReference>
<evidence type="ECO:0000313" key="1">
    <source>
        <dbReference type="EMBL" id="OGG87421.1"/>
    </source>
</evidence>
<organism evidence="1 2">
    <name type="scientific">Candidatus Kaiserbacteria bacterium RIFCSPLOWO2_12_FULL_50_28</name>
    <dbReference type="NCBI Taxonomy" id="1798527"/>
    <lineage>
        <taxon>Bacteria</taxon>
        <taxon>Candidatus Kaiseribacteriota</taxon>
    </lineage>
</organism>
<dbReference type="Gene3D" id="1.20.58.1000">
    <property type="entry name" value="Metal-sensitive repressor, helix protomer"/>
    <property type="match status" value="1"/>
</dbReference>
<dbReference type="PANTHER" id="PTHR33677">
    <property type="entry name" value="TRANSCRIPTIONAL REPRESSOR FRMR-RELATED"/>
    <property type="match status" value="1"/>
</dbReference>
<protein>
    <recommendedName>
        <fullName evidence="3">Transcriptional regulator</fullName>
    </recommendedName>
</protein>